<accession>A0A3D9HNR6</accession>
<organism evidence="2 3">
    <name type="scientific">Cohnella lupini</name>
    <dbReference type="NCBI Taxonomy" id="1294267"/>
    <lineage>
        <taxon>Bacteria</taxon>
        <taxon>Bacillati</taxon>
        <taxon>Bacillota</taxon>
        <taxon>Bacilli</taxon>
        <taxon>Bacillales</taxon>
        <taxon>Paenibacillaceae</taxon>
        <taxon>Cohnella</taxon>
    </lineage>
</organism>
<sequence length="428" mass="49507">MLESARKHIERHHADADGLITLARKEDGRFHQEHFRMDEISAKLSEWIGEDVYFSQNTFYRPQRRVENVRQLRAVYVDVDHYLLNHSPDWVIGSMELELFGERVPDPNLIIHSGRGFVVVWFIEPVPGKKALPLWQAVESHFSQQFAKLGGDPKATDAARVFRIAGSTNSKNGAEVKVQYRHDHRYELRQLQADYLPELQPKRERKGRPSKSARLFNTYSLHYARLRDLSKLVELRGYNVKGYRETLCFLYRYWSCCFLADESEALQQTIEFNSEFTEPLRIREVEKATKSAEKAYHARNDKEANRLAQEKGYPGAGYNVTNETLIRWLDISEDEQRELQTIINAPEKRRRKADANREARRIESRNPARTDGEAPRSAYLAQQAGRTTDRIEALRKALEANPDASQRELAEAIGVSAAWVNILLKKGV</sequence>
<feature type="region of interest" description="Disordered" evidence="1">
    <location>
        <begin position="293"/>
        <end position="313"/>
    </location>
</feature>
<name>A0A3D9HNR6_9BACL</name>
<proteinExistence type="predicted"/>
<feature type="compositionally biased region" description="Basic and acidic residues" evidence="1">
    <location>
        <begin position="353"/>
        <end position="374"/>
    </location>
</feature>
<evidence type="ECO:0000256" key="1">
    <source>
        <dbReference type="SAM" id="MobiDB-lite"/>
    </source>
</evidence>
<dbReference type="EMBL" id="QRDY01000047">
    <property type="protein sequence ID" value="RED51140.1"/>
    <property type="molecule type" value="Genomic_DNA"/>
</dbReference>
<evidence type="ECO:0008006" key="4">
    <source>
        <dbReference type="Google" id="ProtNLM"/>
    </source>
</evidence>
<evidence type="ECO:0000313" key="2">
    <source>
        <dbReference type="EMBL" id="RED51140.1"/>
    </source>
</evidence>
<gene>
    <name evidence="2" type="ORF">DFP95_14711</name>
</gene>
<dbReference type="RefSeq" id="WP_181907652.1">
    <property type="nucleotide sequence ID" value="NZ_QRDY01000047.1"/>
</dbReference>
<keyword evidence="3" id="KW-1185">Reference proteome</keyword>
<dbReference type="Proteomes" id="UP000256869">
    <property type="component" value="Unassembled WGS sequence"/>
</dbReference>
<dbReference type="AlphaFoldDB" id="A0A3D9HNR6"/>
<dbReference type="Gene3D" id="3.30.70.1790">
    <property type="entry name" value="RepB DNA-primase, N-terminal domain"/>
    <property type="match status" value="1"/>
</dbReference>
<comment type="caution">
    <text evidence="2">The sequence shown here is derived from an EMBL/GenBank/DDBJ whole genome shotgun (WGS) entry which is preliminary data.</text>
</comment>
<evidence type="ECO:0000313" key="3">
    <source>
        <dbReference type="Proteomes" id="UP000256869"/>
    </source>
</evidence>
<reference evidence="2 3" key="1">
    <citation type="submission" date="2018-07" db="EMBL/GenBank/DDBJ databases">
        <title>Genomic Encyclopedia of Type Strains, Phase III (KMG-III): the genomes of soil and plant-associated and newly described type strains.</title>
        <authorList>
            <person name="Whitman W."/>
        </authorList>
    </citation>
    <scope>NUCLEOTIDE SEQUENCE [LARGE SCALE GENOMIC DNA]</scope>
    <source>
        <strain evidence="2 3">CECT 8236</strain>
    </source>
</reference>
<feature type="region of interest" description="Disordered" evidence="1">
    <location>
        <begin position="348"/>
        <end position="385"/>
    </location>
</feature>
<feature type="compositionally biased region" description="Basic and acidic residues" evidence="1">
    <location>
        <begin position="293"/>
        <end position="309"/>
    </location>
</feature>
<protein>
    <recommendedName>
        <fullName evidence="4">Replication protein</fullName>
    </recommendedName>
</protein>